<feature type="region of interest" description="Disordered" evidence="3">
    <location>
        <begin position="1"/>
        <end position="76"/>
    </location>
</feature>
<dbReference type="EMBL" id="JARAKH010000022">
    <property type="protein sequence ID" value="KAK8392783.1"/>
    <property type="molecule type" value="Genomic_DNA"/>
</dbReference>
<organism evidence="4 5">
    <name type="scientific">Scylla paramamosain</name>
    <name type="common">Mud crab</name>
    <dbReference type="NCBI Taxonomy" id="85552"/>
    <lineage>
        <taxon>Eukaryota</taxon>
        <taxon>Metazoa</taxon>
        <taxon>Ecdysozoa</taxon>
        <taxon>Arthropoda</taxon>
        <taxon>Crustacea</taxon>
        <taxon>Multicrustacea</taxon>
        <taxon>Malacostraca</taxon>
        <taxon>Eumalacostraca</taxon>
        <taxon>Eucarida</taxon>
        <taxon>Decapoda</taxon>
        <taxon>Pleocyemata</taxon>
        <taxon>Brachyura</taxon>
        <taxon>Eubrachyura</taxon>
        <taxon>Portunoidea</taxon>
        <taxon>Portunidae</taxon>
        <taxon>Portuninae</taxon>
        <taxon>Scylla</taxon>
    </lineage>
</organism>
<comment type="caution">
    <text evidence="4">The sequence shown here is derived from an EMBL/GenBank/DDBJ whole genome shotgun (WGS) entry which is preliminary data.</text>
</comment>
<feature type="compositionally biased region" description="Polar residues" evidence="3">
    <location>
        <begin position="43"/>
        <end position="62"/>
    </location>
</feature>
<feature type="region of interest" description="Disordered" evidence="3">
    <location>
        <begin position="160"/>
        <end position="217"/>
    </location>
</feature>
<dbReference type="GO" id="GO:0005615">
    <property type="term" value="C:extracellular space"/>
    <property type="evidence" value="ECO:0007669"/>
    <property type="project" value="TreeGrafter"/>
</dbReference>
<name>A0AAW0U014_SCYPA</name>
<evidence type="ECO:0008006" key="6">
    <source>
        <dbReference type="Google" id="ProtNLM"/>
    </source>
</evidence>
<accession>A0AAW0U014</accession>
<proteinExistence type="predicted"/>
<evidence type="ECO:0000256" key="3">
    <source>
        <dbReference type="SAM" id="MobiDB-lite"/>
    </source>
</evidence>
<feature type="compositionally biased region" description="Basic and acidic residues" evidence="3">
    <location>
        <begin position="26"/>
        <end position="41"/>
    </location>
</feature>
<dbReference type="InterPro" id="IPR000618">
    <property type="entry name" value="Insect_cuticle"/>
</dbReference>
<dbReference type="InterPro" id="IPR051217">
    <property type="entry name" value="Insect_Cuticle_Struc_Prot"/>
</dbReference>
<evidence type="ECO:0000313" key="5">
    <source>
        <dbReference type="Proteomes" id="UP001487740"/>
    </source>
</evidence>
<feature type="compositionally biased region" description="Acidic residues" evidence="3">
    <location>
        <begin position="170"/>
        <end position="189"/>
    </location>
</feature>
<reference evidence="4 5" key="1">
    <citation type="submission" date="2023-03" db="EMBL/GenBank/DDBJ databases">
        <title>High-quality genome of Scylla paramamosain provides insights in environmental adaptation.</title>
        <authorList>
            <person name="Zhang L."/>
        </authorList>
    </citation>
    <scope>NUCLEOTIDE SEQUENCE [LARGE SCALE GENOMIC DNA]</scope>
    <source>
        <strain evidence="4">LZ_2023a</strain>
        <tissue evidence="4">Muscle</tissue>
    </source>
</reference>
<feature type="compositionally biased region" description="Basic and acidic residues" evidence="3">
    <location>
        <begin position="119"/>
        <end position="135"/>
    </location>
</feature>
<protein>
    <recommendedName>
        <fullName evidence="6">Cuticle protein</fullName>
    </recommendedName>
</protein>
<keyword evidence="1 2" id="KW-0193">Cuticle</keyword>
<dbReference type="PANTHER" id="PTHR12236:SF79">
    <property type="entry name" value="CUTICULAR PROTEIN 50CB-RELATED"/>
    <property type="match status" value="1"/>
</dbReference>
<dbReference type="Proteomes" id="UP001487740">
    <property type="component" value="Unassembled WGS sequence"/>
</dbReference>
<dbReference type="GO" id="GO:0042302">
    <property type="term" value="F:structural constituent of cuticle"/>
    <property type="evidence" value="ECO:0007669"/>
    <property type="project" value="UniProtKB-UniRule"/>
</dbReference>
<gene>
    <name evidence="4" type="ORF">O3P69_014900</name>
</gene>
<dbReference type="PANTHER" id="PTHR12236">
    <property type="entry name" value="STRUCTURAL CONTITUENT OF CUTICLE"/>
    <property type="match status" value="1"/>
</dbReference>
<dbReference type="Pfam" id="PF00379">
    <property type="entry name" value="Chitin_bind_4"/>
    <property type="match status" value="1"/>
</dbReference>
<dbReference type="AlphaFoldDB" id="A0AAW0U014"/>
<evidence type="ECO:0000256" key="2">
    <source>
        <dbReference type="PROSITE-ProRule" id="PRU00497"/>
    </source>
</evidence>
<dbReference type="PROSITE" id="PS51155">
    <property type="entry name" value="CHIT_BIND_RR_2"/>
    <property type="match status" value="1"/>
</dbReference>
<feature type="region of interest" description="Disordered" evidence="3">
    <location>
        <begin position="92"/>
        <end position="142"/>
    </location>
</feature>
<feature type="compositionally biased region" description="Acidic residues" evidence="3">
    <location>
        <begin position="7"/>
        <end position="25"/>
    </location>
</feature>
<dbReference type="GO" id="GO:0031012">
    <property type="term" value="C:extracellular matrix"/>
    <property type="evidence" value="ECO:0007669"/>
    <property type="project" value="TreeGrafter"/>
</dbReference>
<feature type="compositionally biased region" description="Basic and acidic residues" evidence="3">
    <location>
        <begin position="190"/>
        <end position="205"/>
    </location>
</feature>
<evidence type="ECO:0000256" key="1">
    <source>
        <dbReference type="ARBA" id="ARBA00022460"/>
    </source>
</evidence>
<keyword evidence="5" id="KW-1185">Reference proteome</keyword>
<sequence length="250" mass="28868">MALKEKEEEEEEEEENKDDDDEDDSDDKHKDSTENDEDKNQKTRIYNSETETMNKRLSSSSCPAPRGSRPRRHDFPIGRFLPLLPPIYSARAPSYNAPAPSYNAPEPVSPPKYDFSWNVKDDYSSNDYGHQETRDGYNTQGSYYVQLPDGRLQEVTYTVNGDSGFVAQEKEEEEEEEEENKDDDDEDDSDDKHKDSTENDEDKNQKTRIYNSETETMNKRLRITRLKGLTDMSECVGTVQTWLQETGGMV</sequence>
<evidence type="ECO:0000313" key="4">
    <source>
        <dbReference type="EMBL" id="KAK8392783.1"/>
    </source>
</evidence>